<evidence type="ECO:0000256" key="1">
    <source>
        <dbReference type="SAM" id="MobiDB-lite"/>
    </source>
</evidence>
<dbReference type="AlphaFoldDB" id="A0A803N3J5"/>
<evidence type="ECO:0000313" key="3">
    <source>
        <dbReference type="Proteomes" id="UP000596660"/>
    </source>
</evidence>
<feature type="compositionally biased region" description="Gly residues" evidence="1">
    <location>
        <begin position="208"/>
        <end position="219"/>
    </location>
</feature>
<feature type="region of interest" description="Disordered" evidence="1">
    <location>
        <begin position="121"/>
        <end position="142"/>
    </location>
</feature>
<dbReference type="EnsemblPlants" id="AUR62039874-RA">
    <property type="protein sequence ID" value="AUR62039874-RA:cds"/>
    <property type="gene ID" value="AUR62039874"/>
</dbReference>
<feature type="region of interest" description="Disordered" evidence="1">
    <location>
        <begin position="165"/>
        <end position="219"/>
    </location>
</feature>
<dbReference type="CDD" id="cd22744">
    <property type="entry name" value="OTU"/>
    <property type="match status" value="1"/>
</dbReference>
<dbReference type="OMA" id="WENDYAT"/>
<reference evidence="2" key="2">
    <citation type="submission" date="2021-03" db="UniProtKB">
        <authorList>
            <consortium name="EnsemblPlants"/>
        </authorList>
    </citation>
    <scope>IDENTIFICATION</scope>
</reference>
<name>A0A803N3J5_CHEQI</name>
<protein>
    <recommendedName>
        <fullName evidence="4">OTU domain-containing protein</fullName>
    </recommendedName>
</protein>
<evidence type="ECO:0000313" key="2">
    <source>
        <dbReference type="EnsemblPlants" id="AUR62039874-RA:cds"/>
    </source>
</evidence>
<sequence>MAESYVAFPAVIHYVKDTWLNNHKEKFVKLWTNGVLHFGNVTNCRVESENSSLKGWLETSTGSLDSVWAKVNKEIEDQTTHLIPCACDIRRSIDSGTYFYLDQVHHFYRTLVIGEDGCVPTPLDDPDHQSQDSQFFENPVREVSRSDPAIMRSVSRLIDEHLYSDQFDVNEPPRNTTTRRRPQSNSTRRNHSAWEYTRGTRGRRGRNGGRGDGGRSGGRGARDISDFSYLYGLPDIIKPFVEDWNNVMGDGKCGFQYVADFFLGGQDNWIQARYLIVNEVKANRPEYIHLYHGGLDQAIDRITWNGGHCGANHYMGLPDDLYPIANFWNCAVMVYGVGPRRELYPCMIVLPLRAMSTDDRPRIEIDIAHIGRHYVRLDLSLNYLVPPIVDPWFMYRDQSVIGWEQLYQEWRAHWDQLIVASTSSS</sequence>
<accession>A0A803N3J5</accession>
<reference evidence="2" key="1">
    <citation type="journal article" date="2017" name="Nature">
        <title>The genome of Chenopodium quinoa.</title>
        <authorList>
            <person name="Jarvis D.E."/>
            <person name="Ho Y.S."/>
            <person name="Lightfoot D.J."/>
            <person name="Schmoeckel S.M."/>
            <person name="Li B."/>
            <person name="Borm T.J.A."/>
            <person name="Ohyanagi H."/>
            <person name="Mineta K."/>
            <person name="Michell C.T."/>
            <person name="Saber N."/>
            <person name="Kharbatia N.M."/>
            <person name="Rupper R.R."/>
            <person name="Sharp A.R."/>
            <person name="Dally N."/>
            <person name="Boughton B.A."/>
            <person name="Woo Y.H."/>
            <person name="Gao G."/>
            <person name="Schijlen E.G.W.M."/>
            <person name="Guo X."/>
            <person name="Momin A.A."/>
            <person name="Negrao S."/>
            <person name="Al-Babili S."/>
            <person name="Gehring C."/>
            <person name="Roessner U."/>
            <person name="Jung C."/>
            <person name="Murphy K."/>
            <person name="Arold S.T."/>
            <person name="Gojobori T."/>
            <person name="van der Linden C.G."/>
            <person name="van Loo E.N."/>
            <person name="Jellen E.N."/>
            <person name="Maughan P.J."/>
            <person name="Tester M."/>
        </authorList>
    </citation>
    <scope>NUCLEOTIDE SEQUENCE [LARGE SCALE GENOMIC DNA]</scope>
    <source>
        <strain evidence="2">cv. PI 614886</strain>
    </source>
</reference>
<evidence type="ECO:0008006" key="4">
    <source>
        <dbReference type="Google" id="ProtNLM"/>
    </source>
</evidence>
<proteinExistence type="predicted"/>
<dbReference type="Gramene" id="AUR62039874-RA">
    <property type="protein sequence ID" value="AUR62039874-RA:cds"/>
    <property type="gene ID" value="AUR62039874"/>
</dbReference>
<dbReference type="Proteomes" id="UP000596660">
    <property type="component" value="Unplaced"/>
</dbReference>
<keyword evidence="3" id="KW-1185">Reference proteome</keyword>
<organism evidence="2 3">
    <name type="scientific">Chenopodium quinoa</name>
    <name type="common">Quinoa</name>
    <dbReference type="NCBI Taxonomy" id="63459"/>
    <lineage>
        <taxon>Eukaryota</taxon>
        <taxon>Viridiplantae</taxon>
        <taxon>Streptophyta</taxon>
        <taxon>Embryophyta</taxon>
        <taxon>Tracheophyta</taxon>
        <taxon>Spermatophyta</taxon>
        <taxon>Magnoliopsida</taxon>
        <taxon>eudicotyledons</taxon>
        <taxon>Gunneridae</taxon>
        <taxon>Pentapetalae</taxon>
        <taxon>Caryophyllales</taxon>
        <taxon>Chenopodiaceae</taxon>
        <taxon>Chenopodioideae</taxon>
        <taxon>Atripliceae</taxon>
        <taxon>Chenopodium</taxon>
    </lineage>
</organism>